<accession>A8F814</accession>
<dbReference type="KEGG" id="tle:Tlet_1744"/>
<name>A8F814_PSELT</name>
<organism evidence="2 3">
    <name type="scientific">Pseudothermotoga lettingae (strain ATCC BAA-301 / DSM 14385 / NBRC 107922 / TMO)</name>
    <name type="common">Thermotoga lettingae</name>
    <dbReference type="NCBI Taxonomy" id="416591"/>
    <lineage>
        <taxon>Bacteria</taxon>
        <taxon>Thermotogati</taxon>
        <taxon>Thermotogota</taxon>
        <taxon>Thermotogae</taxon>
        <taxon>Thermotogales</taxon>
        <taxon>Thermotogaceae</taxon>
        <taxon>Pseudothermotoga</taxon>
    </lineage>
</organism>
<evidence type="ECO:0000313" key="3">
    <source>
        <dbReference type="Proteomes" id="UP000002016"/>
    </source>
</evidence>
<dbReference type="AlphaFoldDB" id="A8F814"/>
<gene>
    <name evidence="2" type="ordered locus">Tlet_1744</name>
</gene>
<dbReference type="HOGENOM" id="CLU_121853_0_0_0"/>
<proteinExistence type="predicted"/>
<protein>
    <submittedName>
        <fullName evidence="2">Uncharacterized protein</fullName>
    </submittedName>
</protein>
<dbReference type="InterPro" id="IPR046118">
    <property type="entry name" value="DUF6115"/>
</dbReference>
<keyword evidence="1" id="KW-0175">Coiled coil</keyword>
<feature type="coiled-coil region" evidence="1">
    <location>
        <begin position="30"/>
        <end position="79"/>
    </location>
</feature>
<evidence type="ECO:0000256" key="1">
    <source>
        <dbReference type="SAM" id="Coils"/>
    </source>
</evidence>
<dbReference type="Pfam" id="PF19610">
    <property type="entry name" value="DUF6115"/>
    <property type="match status" value="1"/>
</dbReference>
<sequence precursor="true">MDFLSWLVVLSTLATVAFAWGVFLSNLGRIPQKSEEYEKLEDRILQLMGQFRHMSAIRLNMLDKKIEEMRKLIKEANSLYGKLCVQETKLVDKACECDSNVETELYDKEPESHEFEHEEATDSENNTSVERKILLLYQEGKTEQEIARSLGIGVGEVMLILSLFRHRTDHQ</sequence>
<dbReference type="RefSeq" id="WP_012003774.1">
    <property type="nucleotide sequence ID" value="NC_009828.1"/>
</dbReference>
<evidence type="ECO:0000313" key="2">
    <source>
        <dbReference type="EMBL" id="ABV34298.1"/>
    </source>
</evidence>
<dbReference type="eggNOG" id="ENOG5033MD1">
    <property type="taxonomic scope" value="Bacteria"/>
</dbReference>
<reference evidence="2 3" key="1">
    <citation type="submission" date="2007-08" db="EMBL/GenBank/DDBJ databases">
        <title>Complete sequence of Thermotoga lettingae TMO.</title>
        <authorList>
            <consortium name="US DOE Joint Genome Institute"/>
            <person name="Copeland A."/>
            <person name="Lucas S."/>
            <person name="Lapidus A."/>
            <person name="Barry K."/>
            <person name="Glavina del Rio T."/>
            <person name="Dalin E."/>
            <person name="Tice H."/>
            <person name="Pitluck S."/>
            <person name="Foster B."/>
            <person name="Bruce D."/>
            <person name="Schmutz J."/>
            <person name="Larimer F."/>
            <person name="Land M."/>
            <person name="Hauser L."/>
            <person name="Kyrpides N."/>
            <person name="Mikhailova N."/>
            <person name="Nelson K."/>
            <person name="Gogarten J.P."/>
            <person name="Noll K."/>
            <person name="Richardson P."/>
        </authorList>
    </citation>
    <scope>NUCLEOTIDE SEQUENCE [LARGE SCALE GENOMIC DNA]</scope>
    <source>
        <strain evidence="3">ATCC BAA-301 / DSM 14385 / NBRC 107922 / TMO</strain>
    </source>
</reference>
<reference evidence="2 3" key="2">
    <citation type="journal article" date="2009" name="Proc. Natl. Acad. Sci. U.S.A.">
        <title>On the chimeric nature, thermophilic origin, and phylogenetic placement of the Thermotogales.</title>
        <authorList>
            <person name="Zhaxybayeva O."/>
            <person name="Swithers K.S."/>
            <person name="Lapierre P."/>
            <person name="Fournier G.P."/>
            <person name="Bickhart D.M."/>
            <person name="DeBoy R.T."/>
            <person name="Nelson K.E."/>
            <person name="Nesbo C.L."/>
            <person name="Doolittle W.F."/>
            <person name="Gogarten J.P."/>
            <person name="Noll K.M."/>
        </authorList>
    </citation>
    <scope>NUCLEOTIDE SEQUENCE [LARGE SCALE GENOMIC DNA]</scope>
    <source>
        <strain evidence="3">ATCC BAA-301 / DSM 14385 / NBRC 107922 / TMO</strain>
    </source>
</reference>
<dbReference type="EMBL" id="CP000812">
    <property type="protein sequence ID" value="ABV34298.1"/>
    <property type="molecule type" value="Genomic_DNA"/>
</dbReference>
<keyword evidence="3" id="KW-1185">Reference proteome</keyword>
<dbReference type="Proteomes" id="UP000002016">
    <property type="component" value="Chromosome"/>
</dbReference>